<comment type="similarity">
    <text evidence="1">Belongs to the class-I fumarase family.</text>
</comment>
<dbReference type="RefSeq" id="WP_069860058.1">
    <property type="nucleotide sequence ID" value="NZ_BDFE01000020.1"/>
</dbReference>
<dbReference type="STRING" id="1592317.DPF_2561"/>
<dbReference type="PANTHER" id="PTHR30389">
    <property type="entry name" value="FUMARATE HYDRATASE-RELATED"/>
    <property type="match status" value="1"/>
</dbReference>
<evidence type="ECO:0000313" key="9">
    <source>
        <dbReference type="Proteomes" id="UP000095200"/>
    </source>
</evidence>
<dbReference type="InterPro" id="IPR004646">
    <property type="entry name" value="Fe-S_hydro-lyase_TtdA-typ_cat"/>
</dbReference>
<keyword evidence="4" id="KW-0408">Iron</keyword>
<dbReference type="NCBIfam" id="NF004885">
    <property type="entry name" value="PRK06246.1"/>
    <property type="match status" value="1"/>
</dbReference>
<feature type="domain" description="Fe-S hydro-lyase tartrate dehydratase alpha-type catalytic" evidence="7">
    <location>
        <begin position="11"/>
        <end position="276"/>
    </location>
</feature>
<keyword evidence="9" id="KW-1185">Reference proteome</keyword>
<gene>
    <name evidence="8" type="ORF">DPF_2561</name>
</gene>
<comment type="caution">
    <text evidence="8">The sequence shown here is derived from an EMBL/GenBank/DDBJ whole genome shotgun (WGS) entry which is preliminary data.</text>
</comment>
<accession>A0A194ALB6</accession>
<dbReference type="Proteomes" id="UP000095200">
    <property type="component" value="Unassembled WGS sequence"/>
</dbReference>
<dbReference type="GO" id="GO:0051539">
    <property type="term" value="F:4 iron, 4 sulfur cluster binding"/>
    <property type="evidence" value="ECO:0007669"/>
    <property type="project" value="UniProtKB-KW"/>
</dbReference>
<name>A0A194ALB6_9BACT</name>
<evidence type="ECO:0000259" key="7">
    <source>
        <dbReference type="Pfam" id="PF05681"/>
    </source>
</evidence>
<keyword evidence="6" id="KW-0456">Lyase</keyword>
<evidence type="ECO:0000313" key="8">
    <source>
        <dbReference type="EMBL" id="GAU09826.1"/>
    </source>
</evidence>
<dbReference type="EMBL" id="BDFE01000020">
    <property type="protein sequence ID" value="GAU09826.1"/>
    <property type="molecule type" value="Genomic_DNA"/>
</dbReference>
<evidence type="ECO:0000256" key="1">
    <source>
        <dbReference type="ARBA" id="ARBA00008876"/>
    </source>
</evidence>
<dbReference type="AlphaFoldDB" id="A0A194ALB6"/>
<evidence type="ECO:0000256" key="5">
    <source>
        <dbReference type="ARBA" id="ARBA00023014"/>
    </source>
</evidence>
<dbReference type="OrthoDB" id="9798978at2"/>
<keyword evidence="2" id="KW-0004">4Fe-4S</keyword>
<dbReference type="NCBIfam" id="TIGR00722">
    <property type="entry name" value="ttdA_fumA_fumB"/>
    <property type="match status" value="1"/>
</dbReference>
<dbReference type="InterPro" id="IPR051208">
    <property type="entry name" value="Class-I_Fumarase/Tartrate_DH"/>
</dbReference>
<evidence type="ECO:0000256" key="2">
    <source>
        <dbReference type="ARBA" id="ARBA00022485"/>
    </source>
</evidence>
<organism evidence="8 9">
    <name type="scientific">Desulfoplanes formicivorans</name>
    <dbReference type="NCBI Taxonomy" id="1592317"/>
    <lineage>
        <taxon>Bacteria</taxon>
        <taxon>Pseudomonadati</taxon>
        <taxon>Thermodesulfobacteriota</taxon>
        <taxon>Desulfovibrionia</taxon>
        <taxon>Desulfovibrionales</taxon>
        <taxon>Desulfoplanaceae</taxon>
        <taxon>Desulfoplanes</taxon>
    </lineage>
</organism>
<sequence>MRQIDAASITDKVAEMVVRANVELPQDVLKALASALEEETSPAGREVLQQLLDNAALAKSTRLPLCQDTGLAVFFVELGNDCHVQGDLTEAINQGVRRGYKEGFLRKSACHPLTRANTGDNTPAIIHTDVVPGDGLTIRFMAKGGGSENMSRATMLTPAQGWKGIRDFVINRMAEAGPNPCPPTIVGVGIGGTFDQAPILAKKALFRPLDVPHPDPEIAAMEDELLAAINDLGIGPMGLGGKTTCLGVRINMAPCHIASLPLAVNVQCHSSRHLEVSIS</sequence>
<dbReference type="GO" id="GO:0046872">
    <property type="term" value="F:metal ion binding"/>
    <property type="evidence" value="ECO:0007669"/>
    <property type="project" value="UniProtKB-KW"/>
</dbReference>
<dbReference type="PANTHER" id="PTHR30389:SF17">
    <property type="entry name" value="L(+)-TARTRATE DEHYDRATASE SUBUNIT ALPHA-RELATED"/>
    <property type="match status" value="1"/>
</dbReference>
<reference evidence="9" key="1">
    <citation type="submission" date="2016-06" db="EMBL/GenBank/DDBJ databases">
        <title>Draft genome sequence of Desulfoplanes formicivorans strain Pf12B.</title>
        <authorList>
            <person name="Watanabe M."/>
            <person name="Kojima H."/>
            <person name="Fukui M."/>
        </authorList>
    </citation>
    <scope>NUCLEOTIDE SEQUENCE [LARGE SCALE GENOMIC DNA]</scope>
    <source>
        <strain evidence="9">Pf12B</strain>
    </source>
</reference>
<dbReference type="Pfam" id="PF05681">
    <property type="entry name" value="Fumerase"/>
    <property type="match status" value="1"/>
</dbReference>
<keyword evidence="3" id="KW-0479">Metal-binding</keyword>
<proteinExistence type="inferred from homology"/>
<keyword evidence="5" id="KW-0411">Iron-sulfur</keyword>
<dbReference type="GO" id="GO:0016829">
    <property type="term" value="F:lyase activity"/>
    <property type="evidence" value="ECO:0007669"/>
    <property type="project" value="UniProtKB-KW"/>
</dbReference>
<protein>
    <submittedName>
        <fullName evidence="8">Fumarate hydratase</fullName>
    </submittedName>
</protein>
<evidence type="ECO:0000256" key="4">
    <source>
        <dbReference type="ARBA" id="ARBA00023004"/>
    </source>
</evidence>
<evidence type="ECO:0000256" key="3">
    <source>
        <dbReference type="ARBA" id="ARBA00022723"/>
    </source>
</evidence>
<evidence type="ECO:0000256" key="6">
    <source>
        <dbReference type="ARBA" id="ARBA00023239"/>
    </source>
</evidence>